<comment type="function">
    <text evidence="17">Member of the two-component regulatory system NreB/NreC involved in the control of dissimilatory nitrate/nitrite reduction in response to oxygen. NreB functions as a direct oxygen sensor histidine kinase which is autophosphorylated, in the absence of oxygen, probably at the conserved histidine residue, and transfers its phosphate group probably to a conserved aspartate residue of NreC. NreB/NreC activates the expression of the nitrate (narGHJI) and nitrite (nir) reductase operons, as well as the putative nitrate transporter gene narT.</text>
</comment>
<evidence type="ECO:0000313" key="21">
    <source>
        <dbReference type="EMBL" id="QEC63477.1"/>
    </source>
</evidence>
<dbReference type="KEGG" id="mgin:FRZ54_13110"/>
<evidence type="ECO:0000256" key="6">
    <source>
        <dbReference type="ARBA" id="ARBA00022485"/>
    </source>
</evidence>
<evidence type="ECO:0000256" key="13">
    <source>
        <dbReference type="ARBA" id="ARBA00022840"/>
    </source>
</evidence>
<evidence type="ECO:0000256" key="8">
    <source>
        <dbReference type="ARBA" id="ARBA00022553"/>
    </source>
</evidence>
<keyword evidence="8" id="KW-0597">Phosphoprotein</keyword>
<comment type="catalytic activity">
    <reaction evidence="1">
        <text>ATP + protein L-histidine = ADP + protein N-phospho-L-histidine.</text>
        <dbReference type="EC" id="2.7.13.3"/>
    </reaction>
</comment>
<evidence type="ECO:0000256" key="4">
    <source>
        <dbReference type="ARBA" id="ARBA00012438"/>
    </source>
</evidence>
<keyword evidence="9" id="KW-0808">Transferase</keyword>
<evidence type="ECO:0000256" key="14">
    <source>
        <dbReference type="ARBA" id="ARBA00023004"/>
    </source>
</evidence>
<dbReference type="OrthoDB" id="5401121at2"/>
<dbReference type="GO" id="GO:0000155">
    <property type="term" value="F:phosphorelay sensor kinase activity"/>
    <property type="evidence" value="ECO:0007669"/>
    <property type="project" value="InterPro"/>
</dbReference>
<dbReference type="PRINTS" id="PR00344">
    <property type="entry name" value="BCTRLSENSOR"/>
</dbReference>
<dbReference type="EMBL" id="CP042436">
    <property type="protein sequence ID" value="QEC63477.1"/>
    <property type="molecule type" value="Genomic_DNA"/>
</dbReference>
<dbReference type="Gene3D" id="1.20.5.1930">
    <property type="match status" value="1"/>
</dbReference>
<evidence type="ECO:0000256" key="15">
    <source>
        <dbReference type="ARBA" id="ARBA00023012"/>
    </source>
</evidence>
<sequence>MYKEQEEINTAILITSVIFLTVALGLILLLLIYNQRRKKHMEEKEQMKVIFEAELIKTQMEIQEQTLQTIGTDLHDNIGQLLSLTSLTLNSIELDNPDKARQKINAAIELNLKSIKEMRQLGKLLHGEQLLKLGLEEAIRSEVGWIEKSGRFAIVFNICGDRPLANNADKDLILFRITQEILNNIIKHSGAGEITFKLDYPENGIRLQVIDNGEGFEIDQLPEEQKGMGLKNIQKRAEIVGGTIFIQSKPGEGTCVDIFIPYP</sequence>
<keyword evidence="15" id="KW-0902">Two-component regulatory system</keyword>
<evidence type="ECO:0000256" key="11">
    <source>
        <dbReference type="ARBA" id="ARBA00022741"/>
    </source>
</evidence>
<dbReference type="Pfam" id="PF07730">
    <property type="entry name" value="HisKA_3"/>
    <property type="match status" value="1"/>
</dbReference>
<dbReference type="EC" id="2.7.13.3" evidence="4"/>
<evidence type="ECO:0000256" key="18">
    <source>
        <dbReference type="ARBA" id="ARBA00030800"/>
    </source>
</evidence>
<evidence type="ECO:0000313" key="22">
    <source>
        <dbReference type="Proteomes" id="UP000321479"/>
    </source>
</evidence>
<evidence type="ECO:0000256" key="2">
    <source>
        <dbReference type="ARBA" id="ARBA00001966"/>
    </source>
</evidence>
<feature type="transmembrane region" description="Helical" evidence="19">
    <location>
        <begin position="12"/>
        <end position="33"/>
    </location>
</feature>
<dbReference type="Pfam" id="PF02518">
    <property type="entry name" value="HATPase_c"/>
    <property type="match status" value="1"/>
</dbReference>
<comment type="subcellular location">
    <subcellularLocation>
        <location evidence="3">Cytoplasm</location>
    </subcellularLocation>
</comment>
<dbReference type="CDD" id="cd16917">
    <property type="entry name" value="HATPase_UhpB-NarQ-NarX-like"/>
    <property type="match status" value="1"/>
</dbReference>
<dbReference type="InterPro" id="IPR050482">
    <property type="entry name" value="Sensor_HK_TwoCompSys"/>
</dbReference>
<keyword evidence="12" id="KW-0418">Kinase</keyword>
<dbReference type="InterPro" id="IPR011712">
    <property type="entry name" value="Sig_transdc_His_kin_sub3_dim/P"/>
</dbReference>
<keyword evidence="22" id="KW-1185">Reference proteome</keyword>
<keyword evidence="13" id="KW-0067">ATP-binding</keyword>
<evidence type="ECO:0000259" key="20">
    <source>
        <dbReference type="PROSITE" id="PS50109"/>
    </source>
</evidence>
<proteinExistence type="predicted"/>
<dbReference type="SMART" id="SM00387">
    <property type="entry name" value="HATPase_c"/>
    <property type="match status" value="1"/>
</dbReference>
<dbReference type="GO" id="GO:0046872">
    <property type="term" value="F:metal ion binding"/>
    <property type="evidence" value="ECO:0007669"/>
    <property type="project" value="UniProtKB-KW"/>
</dbReference>
<dbReference type="InterPro" id="IPR004358">
    <property type="entry name" value="Sig_transdc_His_kin-like_C"/>
</dbReference>
<accession>A0A5B8UWG3</accession>
<keyword evidence="11" id="KW-0547">Nucleotide-binding</keyword>
<dbReference type="AlphaFoldDB" id="A0A5B8UWG3"/>
<dbReference type="PROSITE" id="PS50109">
    <property type="entry name" value="HIS_KIN"/>
    <property type="match status" value="1"/>
</dbReference>
<dbReference type="InterPro" id="IPR036890">
    <property type="entry name" value="HATPase_C_sf"/>
</dbReference>
<evidence type="ECO:0000256" key="9">
    <source>
        <dbReference type="ARBA" id="ARBA00022679"/>
    </source>
</evidence>
<dbReference type="PANTHER" id="PTHR24421:SF10">
    <property type="entry name" value="NITRATE_NITRITE SENSOR PROTEIN NARQ"/>
    <property type="match status" value="1"/>
</dbReference>
<evidence type="ECO:0000256" key="16">
    <source>
        <dbReference type="ARBA" id="ARBA00023014"/>
    </source>
</evidence>
<keyword evidence="19" id="KW-1133">Transmembrane helix</keyword>
<dbReference type="Proteomes" id="UP000321479">
    <property type="component" value="Chromosome"/>
</dbReference>
<evidence type="ECO:0000256" key="12">
    <source>
        <dbReference type="ARBA" id="ARBA00022777"/>
    </source>
</evidence>
<evidence type="ECO:0000256" key="5">
    <source>
        <dbReference type="ARBA" id="ARBA00017322"/>
    </source>
</evidence>
<gene>
    <name evidence="21" type="ORF">FRZ54_13110</name>
</gene>
<dbReference type="GO" id="GO:0005737">
    <property type="term" value="C:cytoplasm"/>
    <property type="evidence" value="ECO:0007669"/>
    <property type="project" value="UniProtKB-SubCell"/>
</dbReference>
<keyword evidence="7" id="KW-0963">Cytoplasm</keyword>
<evidence type="ECO:0000256" key="10">
    <source>
        <dbReference type="ARBA" id="ARBA00022723"/>
    </source>
</evidence>
<protein>
    <recommendedName>
        <fullName evidence="5">Oxygen sensor histidine kinase NreB</fullName>
        <ecNumber evidence="4">2.7.13.3</ecNumber>
    </recommendedName>
    <alternativeName>
        <fullName evidence="18">Nitrogen regulation protein B</fullName>
    </alternativeName>
</protein>
<evidence type="ECO:0000256" key="17">
    <source>
        <dbReference type="ARBA" id="ARBA00024827"/>
    </source>
</evidence>
<keyword evidence="10" id="KW-0479">Metal-binding</keyword>
<keyword evidence="6" id="KW-0004">4Fe-4S</keyword>
<feature type="domain" description="Histidine kinase" evidence="20">
    <location>
        <begin position="174"/>
        <end position="263"/>
    </location>
</feature>
<dbReference type="InterPro" id="IPR003594">
    <property type="entry name" value="HATPase_dom"/>
</dbReference>
<evidence type="ECO:0000256" key="7">
    <source>
        <dbReference type="ARBA" id="ARBA00022490"/>
    </source>
</evidence>
<keyword evidence="14" id="KW-0408">Iron</keyword>
<keyword evidence="19" id="KW-0812">Transmembrane</keyword>
<dbReference type="SUPFAM" id="SSF55874">
    <property type="entry name" value="ATPase domain of HSP90 chaperone/DNA topoisomerase II/histidine kinase"/>
    <property type="match status" value="1"/>
</dbReference>
<reference evidence="21 22" key="1">
    <citation type="journal article" date="2017" name="Curr. Microbiol.">
        <title>Mucilaginibacter ginsenosidivorans sp. nov., Isolated from Soil of Ginseng Field.</title>
        <authorList>
            <person name="Kim M.M."/>
            <person name="Siddiqi M.Z."/>
            <person name="Im W.T."/>
        </authorList>
    </citation>
    <scope>NUCLEOTIDE SEQUENCE [LARGE SCALE GENOMIC DNA]</scope>
    <source>
        <strain evidence="21 22">Gsoil 3017</strain>
    </source>
</reference>
<name>A0A5B8UWG3_9SPHI</name>
<evidence type="ECO:0000256" key="19">
    <source>
        <dbReference type="SAM" id="Phobius"/>
    </source>
</evidence>
<evidence type="ECO:0000256" key="3">
    <source>
        <dbReference type="ARBA" id="ARBA00004496"/>
    </source>
</evidence>
<dbReference type="GO" id="GO:0046983">
    <property type="term" value="F:protein dimerization activity"/>
    <property type="evidence" value="ECO:0007669"/>
    <property type="project" value="InterPro"/>
</dbReference>
<evidence type="ECO:0000256" key="1">
    <source>
        <dbReference type="ARBA" id="ARBA00000085"/>
    </source>
</evidence>
<organism evidence="21 22">
    <name type="scientific">Mucilaginibacter ginsenosidivorans</name>
    <dbReference type="NCBI Taxonomy" id="398053"/>
    <lineage>
        <taxon>Bacteria</taxon>
        <taxon>Pseudomonadati</taxon>
        <taxon>Bacteroidota</taxon>
        <taxon>Sphingobacteriia</taxon>
        <taxon>Sphingobacteriales</taxon>
        <taxon>Sphingobacteriaceae</taxon>
        <taxon>Mucilaginibacter</taxon>
    </lineage>
</organism>
<keyword evidence="19" id="KW-0472">Membrane</keyword>
<keyword evidence="16" id="KW-0411">Iron-sulfur</keyword>
<comment type="cofactor">
    <cofactor evidence="2">
        <name>[4Fe-4S] cluster</name>
        <dbReference type="ChEBI" id="CHEBI:49883"/>
    </cofactor>
</comment>
<dbReference type="PANTHER" id="PTHR24421">
    <property type="entry name" value="NITRATE/NITRITE SENSOR PROTEIN NARX-RELATED"/>
    <property type="match status" value="1"/>
</dbReference>
<dbReference type="Gene3D" id="3.30.565.10">
    <property type="entry name" value="Histidine kinase-like ATPase, C-terminal domain"/>
    <property type="match status" value="1"/>
</dbReference>
<dbReference type="InterPro" id="IPR005467">
    <property type="entry name" value="His_kinase_dom"/>
</dbReference>
<dbReference type="GO" id="GO:0051539">
    <property type="term" value="F:4 iron, 4 sulfur cluster binding"/>
    <property type="evidence" value="ECO:0007669"/>
    <property type="project" value="UniProtKB-KW"/>
</dbReference>
<dbReference type="GO" id="GO:0016020">
    <property type="term" value="C:membrane"/>
    <property type="evidence" value="ECO:0007669"/>
    <property type="project" value="InterPro"/>
</dbReference>
<dbReference type="GO" id="GO:0005524">
    <property type="term" value="F:ATP binding"/>
    <property type="evidence" value="ECO:0007669"/>
    <property type="project" value="UniProtKB-KW"/>
</dbReference>